<gene>
    <name evidence="1" type="ORF">K443DRAFT_253218</name>
</gene>
<dbReference type="AlphaFoldDB" id="A0A0C9WXA6"/>
<dbReference type="HOGENOM" id="CLU_1372405_0_0_1"/>
<evidence type="ECO:0000313" key="2">
    <source>
        <dbReference type="Proteomes" id="UP000054477"/>
    </source>
</evidence>
<sequence>MGSQFQGTTSKVTISPTTFFPTSLTENNVDVDPSATKSESCRRHTMKRTETMGKKPDEISVSLNRYRSLIPSAALQPHLPPPLPQFMDFSCAKHASRRRSTVQNYPPPPSLRSFAPHCSTSITIPPQRWLKNSPFPNPTSLLSRLSYTLESPYRRPPRSSIFKVCISQTDGQFPLSAVFSRDWNVDEPGTRWLEMMWTG</sequence>
<dbReference type="Proteomes" id="UP000054477">
    <property type="component" value="Unassembled WGS sequence"/>
</dbReference>
<name>A0A0C9WXA6_9AGAR</name>
<organism evidence="1 2">
    <name type="scientific">Laccaria amethystina LaAM-08-1</name>
    <dbReference type="NCBI Taxonomy" id="1095629"/>
    <lineage>
        <taxon>Eukaryota</taxon>
        <taxon>Fungi</taxon>
        <taxon>Dikarya</taxon>
        <taxon>Basidiomycota</taxon>
        <taxon>Agaricomycotina</taxon>
        <taxon>Agaricomycetes</taxon>
        <taxon>Agaricomycetidae</taxon>
        <taxon>Agaricales</taxon>
        <taxon>Agaricineae</taxon>
        <taxon>Hydnangiaceae</taxon>
        <taxon>Laccaria</taxon>
    </lineage>
</organism>
<reference evidence="1 2" key="1">
    <citation type="submission" date="2014-04" db="EMBL/GenBank/DDBJ databases">
        <authorList>
            <consortium name="DOE Joint Genome Institute"/>
            <person name="Kuo A."/>
            <person name="Kohler A."/>
            <person name="Nagy L.G."/>
            <person name="Floudas D."/>
            <person name="Copeland A."/>
            <person name="Barry K.W."/>
            <person name="Cichocki N."/>
            <person name="Veneault-Fourrey C."/>
            <person name="LaButti K."/>
            <person name="Lindquist E.A."/>
            <person name="Lipzen A."/>
            <person name="Lundell T."/>
            <person name="Morin E."/>
            <person name="Murat C."/>
            <person name="Sun H."/>
            <person name="Tunlid A."/>
            <person name="Henrissat B."/>
            <person name="Grigoriev I.V."/>
            <person name="Hibbett D.S."/>
            <person name="Martin F."/>
            <person name="Nordberg H.P."/>
            <person name="Cantor M.N."/>
            <person name="Hua S.X."/>
        </authorList>
    </citation>
    <scope>NUCLEOTIDE SEQUENCE [LARGE SCALE GENOMIC DNA]</scope>
    <source>
        <strain evidence="1 2">LaAM-08-1</strain>
    </source>
</reference>
<accession>A0A0C9WXA6</accession>
<proteinExistence type="predicted"/>
<evidence type="ECO:0000313" key="1">
    <source>
        <dbReference type="EMBL" id="KIJ97355.1"/>
    </source>
</evidence>
<protein>
    <submittedName>
        <fullName evidence="1">Uncharacterized protein</fullName>
    </submittedName>
</protein>
<reference evidence="2" key="2">
    <citation type="submission" date="2015-01" db="EMBL/GenBank/DDBJ databases">
        <title>Evolutionary Origins and Diversification of the Mycorrhizal Mutualists.</title>
        <authorList>
            <consortium name="DOE Joint Genome Institute"/>
            <consortium name="Mycorrhizal Genomics Consortium"/>
            <person name="Kohler A."/>
            <person name="Kuo A."/>
            <person name="Nagy L.G."/>
            <person name="Floudas D."/>
            <person name="Copeland A."/>
            <person name="Barry K.W."/>
            <person name="Cichocki N."/>
            <person name="Veneault-Fourrey C."/>
            <person name="LaButti K."/>
            <person name="Lindquist E.A."/>
            <person name="Lipzen A."/>
            <person name="Lundell T."/>
            <person name="Morin E."/>
            <person name="Murat C."/>
            <person name="Riley R."/>
            <person name="Ohm R."/>
            <person name="Sun H."/>
            <person name="Tunlid A."/>
            <person name="Henrissat B."/>
            <person name="Grigoriev I.V."/>
            <person name="Hibbett D.S."/>
            <person name="Martin F."/>
        </authorList>
    </citation>
    <scope>NUCLEOTIDE SEQUENCE [LARGE SCALE GENOMIC DNA]</scope>
    <source>
        <strain evidence="2">LaAM-08-1</strain>
    </source>
</reference>
<keyword evidence="2" id="KW-1185">Reference proteome</keyword>
<dbReference type="EMBL" id="KN838695">
    <property type="protein sequence ID" value="KIJ97355.1"/>
    <property type="molecule type" value="Genomic_DNA"/>
</dbReference>